<name>A0A8S2G7M8_9BILA</name>
<keyword evidence="1" id="KW-0472">Membrane</keyword>
<keyword evidence="1" id="KW-0812">Transmembrane</keyword>
<comment type="caution">
    <text evidence="2">The sequence shown here is derived from an EMBL/GenBank/DDBJ whole genome shotgun (WGS) entry which is preliminary data.</text>
</comment>
<sequence length="97" mass="11581">MNDNRPSVITLYRESNTNWINNIKYIYRKATISESMNTKLYLKTFWMDYIVMIILGAVGLYVNFIRSVPNRLFPVYFRAAKIMNPEFAYPFRNNIIP</sequence>
<dbReference type="EMBL" id="CAJOBA010093701">
    <property type="protein sequence ID" value="CAF4494972.1"/>
    <property type="molecule type" value="Genomic_DNA"/>
</dbReference>
<reference evidence="2" key="1">
    <citation type="submission" date="2021-02" db="EMBL/GenBank/DDBJ databases">
        <authorList>
            <person name="Nowell W R."/>
        </authorList>
    </citation>
    <scope>NUCLEOTIDE SEQUENCE</scope>
</reference>
<dbReference type="EMBL" id="CAJNOK010065524">
    <property type="protein sequence ID" value="CAF1649396.1"/>
    <property type="molecule type" value="Genomic_DNA"/>
</dbReference>
<protein>
    <submittedName>
        <fullName evidence="2">Uncharacterized protein</fullName>
    </submittedName>
</protein>
<proteinExistence type="predicted"/>
<feature type="transmembrane region" description="Helical" evidence="1">
    <location>
        <begin position="45"/>
        <end position="64"/>
    </location>
</feature>
<dbReference type="Proteomes" id="UP000682733">
    <property type="component" value="Unassembled WGS sequence"/>
</dbReference>
<evidence type="ECO:0000313" key="3">
    <source>
        <dbReference type="EMBL" id="CAF4494972.1"/>
    </source>
</evidence>
<dbReference type="Proteomes" id="UP000677228">
    <property type="component" value="Unassembled WGS sequence"/>
</dbReference>
<accession>A0A8S2G7M8</accession>
<dbReference type="AlphaFoldDB" id="A0A8S2G7M8"/>
<gene>
    <name evidence="2" type="ORF">OVA965_LOCUS44738</name>
    <name evidence="3" type="ORF">TMI583_LOCUS47723</name>
</gene>
<evidence type="ECO:0000256" key="1">
    <source>
        <dbReference type="SAM" id="Phobius"/>
    </source>
</evidence>
<feature type="non-terminal residue" evidence="2">
    <location>
        <position position="97"/>
    </location>
</feature>
<evidence type="ECO:0000313" key="2">
    <source>
        <dbReference type="EMBL" id="CAF1649396.1"/>
    </source>
</evidence>
<keyword evidence="1" id="KW-1133">Transmembrane helix</keyword>
<evidence type="ECO:0000313" key="4">
    <source>
        <dbReference type="Proteomes" id="UP000677228"/>
    </source>
</evidence>
<organism evidence="2 4">
    <name type="scientific">Didymodactylos carnosus</name>
    <dbReference type="NCBI Taxonomy" id="1234261"/>
    <lineage>
        <taxon>Eukaryota</taxon>
        <taxon>Metazoa</taxon>
        <taxon>Spiralia</taxon>
        <taxon>Gnathifera</taxon>
        <taxon>Rotifera</taxon>
        <taxon>Eurotatoria</taxon>
        <taxon>Bdelloidea</taxon>
        <taxon>Philodinida</taxon>
        <taxon>Philodinidae</taxon>
        <taxon>Didymodactylos</taxon>
    </lineage>
</organism>